<feature type="transmembrane region" description="Helical" evidence="6">
    <location>
        <begin position="100"/>
        <end position="119"/>
    </location>
</feature>
<gene>
    <name evidence="7" type="ORF">LZC95_52150</name>
</gene>
<sequence>MTTDEKNGARIPALRPVLIVGALLTLGAAIAFDVHTAVSTAAGVAVAVLDLWVITRMVTIITGIDPSQQGSRWAPVVLVKFLVLFSGVIILLSLKVILPLPFLAGLGALPIGIVIQGLFPG</sequence>
<dbReference type="Proteomes" id="UP001379533">
    <property type="component" value="Chromosome"/>
</dbReference>
<protein>
    <submittedName>
        <fullName evidence="7">ATP synthase subunit I</fullName>
    </submittedName>
</protein>
<organism evidence="7 8">
    <name type="scientific">Pendulispora brunnea</name>
    <dbReference type="NCBI Taxonomy" id="2905690"/>
    <lineage>
        <taxon>Bacteria</taxon>
        <taxon>Pseudomonadati</taxon>
        <taxon>Myxococcota</taxon>
        <taxon>Myxococcia</taxon>
        <taxon>Myxococcales</taxon>
        <taxon>Sorangiineae</taxon>
        <taxon>Pendulisporaceae</taxon>
        <taxon>Pendulispora</taxon>
    </lineage>
</organism>
<dbReference type="InterPro" id="IPR005598">
    <property type="entry name" value="ATP_synth_I"/>
</dbReference>
<evidence type="ECO:0000313" key="7">
    <source>
        <dbReference type="EMBL" id="WXA94965.1"/>
    </source>
</evidence>
<feature type="transmembrane region" description="Helical" evidence="6">
    <location>
        <begin position="73"/>
        <end position="94"/>
    </location>
</feature>
<name>A0ABZ2K8E9_9BACT</name>
<keyword evidence="8" id="KW-1185">Reference proteome</keyword>
<evidence type="ECO:0000256" key="3">
    <source>
        <dbReference type="ARBA" id="ARBA00022692"/>
    </source>
</evidence>
<dbReference type="RefSeq" id="WP_394845572.1">
    <property type="nucleotide sequence ID" value="NZ_CP089982.1"/>
</dbReference>
<comment type="subcellular location">
    <subcellularLocation>
        <location evidence="1">Cell membrane</location>
        <topology evidence="1">Multi-pass membrane protein</topology>
    </subcellularLocation>
</comment>
<dbReference type="Pfam" id="PF03899">
    <property type="entry name" value="ATP-synt_I"/>
    <property type="match status" value="1"/>
</dbReference>
<evidence type="ECO:0000313" key="8">
    <source>
        <dbReference type="Proteomes" id="UP001379533"/>
    </source>
</evidence>
<proteinExistence type="predicted"/>
<evidence type="ECO:0000256" key="1">
    <source>
        <dbReference type="ARBA" id="ARBA00004651"/>
    </source>
</evidence>
<keyword evidence="4 6" id="KW-1133">Transmembrane helix</keyword>
<evidence type="ECO:0000256" key="6">
    <source>
        <dbReference type="SAM" id="Phobius"/>
    </source>
</evidence>
<dbReference type="EMBL" id="CP089982">
    <property type="protein sequence ID" value="WXA94965.1"/>
    <property type="molecule type" value="Genomic_DNA"/>
</dbReference>
<feature type="transmembrane region" description="Helical" evidence="6">
    <location>
        <begin position="12"/>
        <end position="32"/>
    </location>
</feature>
<accession>A0ABZ2K8E9</accession>
<keyword evidence="3 6" id="KW-0812">Transmembrane</keyword>
<evidence type="ECO:0000256" key="5">
    <source>
        <dbReference type="ARBA" id="ARBA00023136"/>
    </source>
</evidence>
<reference evidence="7 8" key="1">
    <citation type="submission" date="2021-12" db="EMBL/GenBank/DDBJ databases">
        <title>Discovery of the Pendulisporaceae a myxobacterial family with distinct sporulation behavior and unique specialized metabolism.</title>
        <authorList>
            <person name="Garcia R."/>
            <person name="Popoff A."/>
            <person name="Bader C.D."/>
            <person name="Loehr J."/>
            <person name="Walesch S."/>
            <person name="Walt C."/>
            <person name="Boldt J."/>
            <person name="Bunk B."/>
            <person name="Haeckl F.J.F.P.J."/>
            <person name="Gunesch A.P."/>
            <person name="Birkelbach J."/>
            <person name="Nuebel U."/>
            <person name="Pietschmann T."/>
            <person name="Bach T."/>
            <person name="Mueller R."/>
        </authorList>
    </citation>
    <scope>NUCLEOTIDE SEQUENCE [LARGE SCALE GENOMIC DNA]</scope>
    <source>
        <strain evidence="7 8">MSr12523</strain>
    </source>
</reference>
<keyword evidence="5 6" id="KW-0472">Membrane</keyword>
<keyword evidence="2" id="KW-1003">Cell membrane</keyword>
<feature type="transmembrane region" description="Helical" evidence="6">
    <location>
        <begin position="38"/>
        <end position="61"/>
    </location>
</feature>
<evidence type="ECO:0000256" key="4">
    <source>
        <dbReference type="ARBA" id="ARBA00022989"/>
    </source>
</evidence>
<evidence type="ECO:0000256" key="2">
    <source>
        <dbReference type="ARBA" id="ARBA00022475"/>
    </source>
</evidence>